<name>A0A0A9GKK4_ARUDO</name>
<sequence length="28" mass="3276">MNLYEKHLQISSCSSLCLNILRIKRLKA</sequence>
<organism evidence="1">
    <name type="scientific">Arundo donax</name>
    <name type="common">Giant reed</name>
    <name type="synonym">Donax arundinaceus</name>
    <dbReference type="NCBI Taxonomy" id="35708"/>
    <lineage>
        <taxon>Eukaryota</taxon>
        <taxon>Viridiplantae</taxon>
        <taxon>Streptophyta</taxon>
        <taxon>Embryophyta</taxon>
        <taxon>Tracheophyta</taxon>
        <taxon>Spermatophyta</taxon>
        <taxon>Magnoliopsida</taxon>
        <taxon>Liliopsida</taxon>
        <taxon>Poales</taxon>
        <taxon>Poaceae</taxon>
        <taxon>PACMAD clade</taxon>
        <taxon>Arundinoideae</taxon>
        <taxon>Arundineae</taxon>
        <taxon>Arundo</taxon>
    </lineage>
</organism>
<evidence type="ECO:0000313" key="1">
    <source>
        <dbReference type="EMBL" id="JAE25620.1"/>
    </source>
</evidence>
<dbReference type="EMBL" id="GBRH01172276">
    <property type="protein sequence ID" value="JAE25620.1"/>
    <property type="molecule type" value="Transcribed_RNA"/>
</dbReference>
<dbReference type="AlphaFoldDB" id="A0A0A9GKK4"/>
<proteinExistence type="predicted"/>
<accession>A0A0A9GKK4</accession>
<reference evidence="1" key="2">
    <citation type="journal article" date="2015" name="Data Brief">
        <title>Shoot transcriptome of the giant reed, Arundo donax.</title>
        <authorList>
            <person name="Barrero R.A."/>
            <person name="Guerrero F.D."/>
            <person name="Moolhuijzen P."/>
            <person name="Goolsby J.A."/>
            <person name="Tidwell J."/>
            <person name="Bellgard S.E."/>
            <person name="Bellgard M.I."/>
        </authorList>
    </citation>
    <scope>NUCLEOTIDE SEQUENCE</scope>
    <source>
        <tissue evidence="1">Shoot tissue taken approximately 20 cm above the soil surface</tissue>
    </source>
</reference>
<reference evidence="1" key="1">
    <citation type="submission" date="2014-09" db="EMBL/GenBank/DDBJ databases">
        <authorList>
            <person name="Magalhaes I.L.F."/>
            <person name="Oliveira U."/>
            <person name="Santos F.R."/>
            <person name="Vidigal T.H.D.A."/>
            <person name="Brescovit A.D."/>
            <person name="Santos A.J."/>
        </authorList>
    </citation>
    <scope>NUCLEOTIDE SEQUENCE</scope>
    <source>
        <tissue evidence="1">Shoot tissue taken approximately 20 cm above the soil surface</tissue>
    </source>
</reference>
<protein>
    <submittedName>
        <fullName evidence="1">Uncharacterized protein</fullName>
    </submittedName>
</protein>